<feature type="domain" description="Transposase IS4-like" evidence="1">
    <location>
        <begin position="23"/>
        <end position="208"/>
    </location>
</feature>
<protein>
    <submittedName>
        <fullName evidence="2">IS1380-like element ISBvu1 family transposase</fullName>
    </submittedName>
</protein>
<feature type="non-terminal residue" evidence="2">
    <location>
        <position position="1"/>
    </location>
</feature>
<proteinExistence type="predicted"/>
<accession>A0A9Q4IVP3</accession>
<sequence length="270" mass="31822">TYKKFTGYSPGVAVIGDHIVGIENRDGNTNVRFCQQCTLERIFTRLEWNGIHINRARMDCGSCSEEIVDTVKAHCKYFYIRANRCSAFYEDMFALRGWKAEEINGIRFELNSIVVEKWKGKPYRLVIQRQRRADDIRELWEGEYTYRCILTNDFESDIRDVVEFYNLRGGKERILDDMNNGFGWKHLPKSFMAENAVYLLMTALIRNFYKTIIRKLNVKDFGLSISSRIKTFVFKYISVAAKWIRTSRTYVLNIYTENPAYKIAFQQDFG</sequence>
<evidence type="ECO:0000313" key="2">
    <source>
        <dbReference type="EMBL" id="MCZ2574086.1"/>
    </source>
</evidence>
<dbReference type="EMBL" id="JAPUAV010000032">
    <property type="protein sequence ID" value="MCZ2574086.1"/>
    <property type="molecule type" value="Genomic_DNA"/>
</dbReference>
<dbReference type="GO" id="GO:0004803">
    <property type="term" value="F:transposase activity"/>
    <property type="evidence" value="ECO:0007669"/>
    <property type="project" value="InterPro"/>
</dbReference>
<evidence type="ECO:0000259" key="1">
    <source>
        <dbReference type="Pfam" id="PF01609"/>
    </source>
</evidence>
<dbReference type="Pfam" id="PF01609">
    <property type="entry name" value="DDE_Tnp_1"/>
    <property type="match status" value="1"/>
</dbReference>
<organism evidence="2 3">
    <name type="scientific">Bacteroides fragilis</name>
    <dbReference type="NCBI Taxonomy" id="817"/>
    <lineage>
        <taxon>Bacteria</taxon>
        <taxon>Pseudomonadati</taxon>
        <taxon>Bacteroidota</taxon>
        <taxon>Bacteroidia</taxon>
        <taxon>Bacteroidales</taxon>
        <taxon>Bacteroidaceae</taxon>
        <taxon>Bacteroides</taxon>
    </lineage>
</organism>
<reference evidence="2" key="1">
    <citation type="submission" date="2022-12" db="EMBL/GenBank/DDBJ databases">
        <title>Development of a Multilocus Sequence Typing Scheme for Bacteroides fragilis Based on Whole Genome Sequencing Data and Clinical Application.</title>
        <authorList>
            <person name="Nielsen F.D."/>
            <person name="Justesen U.S."/>
        </authorList>
    </citation>
    <scope>NUCLEOTIDE SEQUENCE</scope>
    <source>
        <strain evidence="2">BF_BC_VIB_DK_2012_57</strain>
    </source>
</reference>
<dbReference type="GO" id="GO:0006313">
    <property type="term" value="P:DNA transposition"/>
    <property type="evidence" value="ECO:0007669"/>
    <property type="project" value="InterPro"/>
</dbReference>
<evidence type="ECO:0000313" key="3">
    <source>
        <dbReference type="Proteomes" id="UP001078742"/>
    </source>
</evidence>
<comment type="caution">
    <text evidence="2">The sequence shown here is derived from an EMBL/GenBank/DDBJ whole genome shotgun (WGS) entry which is preliminary data.</text>
</comment>
<gene>
    <name evidence="2" type="ORF">O1420_22240</name>
</gene>
<dbReference type="GO" id="GO:0003677">
    <property type="term" value="F:DNA binding"/>
    <property type="evidence" value="ECO:0007669"/>
    <property type="project" value="InterPro"/>
</dbReference>
<name>A0A9Q4IVP3_BACFG</name>
<dbReference type="InterPro" id="IPR002559">
    <property type="entry name" value="Transposase_11"/>
</dbReference>
<dbReference type="Proteomes" id="UP001078742">
    <property type="component" value="Unassembled WGS sequence"/>
</dbReference>
<dbReference type="AlphaFoldDB" id="A0A9Q4IVP3"/>
<dbReference type="InterPro" id="IPR047960">
    <property type="entry name" value="Transpos_IS1380"/>
</dbReference>
<dbReference type="NCBIfam" id="NF033539">
    <property type="entry name" value="transpos_IS1380"/>
    <property type="match status" value="1"/>
</dbReference>